<sequence length="171" mass="19779">MLNSLLECFKPSHLRLNRKLLMHHAAPSLSLQPFDGLYGAILDDLDMFVITPNAKTVMPRPSLGNCKIYMRENYRYSFDDPLQWPQAFVPDYAHYGCLRWRQPPVSDPLRPLYLGVTEYDWRELDDFAIVTMMSLETLHSEIMGTHINLSIFSHAQPFSKPIIARPVQVKS</sequence>
<gene>
    <name evidence="1" type="ORF">EDD18DRAFT_1104595</name>
</gene>
<evidence type="ECO:0000313" key="1">
    <source>
        <dbReference type="EMBL" id="KAK0497140.1"/>
    </source>
</evidence>
<accession>A0AA39Q6L6</accession>
<dbReference type="Proteomes" id="UP001175228">
    <property type="component" value="Unassembled WGS sequence"/>
</dbReference>
<proteinExistence type="predicted"/>
<dbReference type="AlphaFoldDB" id="A0AA39Q6L6"/>
<evidence type="ECO:0000313" key="2">
    <source>
        <dbReference type="Proteomes" id="UP001175228"/>
    </source>
</evidence>
<keyword evidence="2" id="KW-1185">Reference proteome</keyword>
<reference evidence="1" key="1">
    <citation type="submission" date="2023-06" db="EMBL/GenBank/DDBJ databases">
        <authorList>
            <consortium name="Lawrence Berkeley National Laboratory"/>
            <person name="Ahrendt S."/>
            <person name="Sahu N."/>
            <person name="Indic B."/>
            <person name="Wong-Bajracharya J."/>
            <person name="Merenyi Z."/>
            <person name="Ke H.-M."/>
            <person name="Monk M."/>
            <person name="Kocsube S."/>
            <person name="Drula E."/>
            <person name="Lipzen A."/>
            <person name="Balint B."/>
            <person name="Henrissat B."/>
            <person name="Andreopoulos B."/>
            <person name="Martin F.M."/>
            <person name="Harder C.B."/>
            <person name="Rigling D."/>
            <person name="Ford K.L."/>
            <person name="Foster G.D."/>
            <person name="Pangilinan J."/>
            <person name="Papanicolaou A."/>
            <person name="Barry K."/>
            <person name="LaButti K."/>
            <person name="Viragh M."/>
            <person name="Koriabine M."/>
            <person name="Yan M."/>
            <person name="Riley R."/>
            <person name="Champramary S."/>
            <person name="Plett K.L."/>
            <person name="Tsai I.J."/>
            <person name="Slot J."/>
            <person name="Sipos G."/>
            <person name="Plett J."/>
            <person name="Nagy L.G."/>
            <person name="Grigoriev I.V."/>
        </authorList>
    </citation>
    <scope>NUCLEOTIDE SEQUENCE</scope>
    <source>
        <strain evidence="1">HWK02</strain>
    </source>
</reference>
<dbReference type="EMBL" id="JAUEPU010000013">
    <property type="protein sequence ID" value="KAK0497140.1"/>
    <property type="molecule type" value="Genomic_DNA"/>
</dbReference>
<organism evidence="1 2">
    <name type="scientific">Armillaria luteobubalina</name>
    <dbReference type="NCBI Taxonomy" id="153913"/>
    <lineage>
        <taxon>Eukaryota</taxon>
        <taxon>Fungi</taxon>
        <taxon>Dikarya</taxon>
        <taxon>Basidiomycota</taxon>
        <taxon>Agaricomycotina</taxon>
        <taxon>Agaricomycetes</taxon>
        <taxon>Agaricomycetidae</taxon>
        <taxon>Agaricales</taxon>
        <taxon>Marasmiineae</taxon>
        <taxon>Physalacriaceae</taxon>
        <taxon>Armillaria</taxon>
    </lineage>
</organism>
<protein>
    <submittedName>
        <fullName evidence="1">Uncharacterized protein</fullName>
    </submittedName>
</protein>
<name>A0AA39Q6L6_9AGAR</name>
<comment type="caution">
    <text evidence="1">The sequence shown here is derived from an EMBL/GenBank/DDBJ whole genome shotgun (WGS) entry which is preliminary data.</text>
</comment>